<dbReference type="AlphaFoldDB" id="A0A8E2EJ63"/>
<keyword evidence="2" id="KW-1133">Transmembrane helix</keyword>
<evidence type="ECO:0000313" key="4">
    <source>
        <dbReference type="Proteomes" id="UP000250266"/>
    </source>
</evidence>
<name>A0A8E2EJ63_9PEZI</name>
<feature type="region of interest" description="Disordered" evidence="1">
    <location>
        <begin position="220"/>
        <end position="241"/>
    </location>
</feature>
<feature type="transmembrane region" description="Helical" evidence="2">
    <location>
        <begin position="296"/>
        <end position="318"/>
    </location>
</feature>
<dbReference type="EMBL" id="KV744826">
    <property type="protein sequence ID" value="OCK84970.1"/>
    <property type="molecule type" value="Genomic_DNA"/>
</dbReference>
<protein>
    <submittedName>
        <fullName evidence="3">Uncharacterized protein</fullName>
    </submittedName>
</protein>
<evidence type="ECO:0000256" key="2">
    <source>
        <dbReference type="SAM" id="Phobius"/>
    </source>
</evidence>
<keyword evidence="2" id="KW-0812">Transmembrane</keyword>
<feature type="transmembrane region" description="Helical" evidence="2">
    <location>
        <begin position="437"/>
        <end position="456"/>
    </location>
</feature>
<organism evidence="3 4">
    <name type="scientific">Lepidopterella palustris CBS 459.81</name>
    <dbReference type="NCBI Taxonomy" id="1314670"/>
    <lineage>
        <taxon>Eukaryota</taxon>
        <taxon>Fungi</taxon>
        <taxon>Dikarya</taxon>
        <taxon>Ascomycota</taxon>
        <taxon>Pezizomycotina</taxon>
        <taxon>Dothideomycetes</taxon>
        <taxon>Pleosporomycetidae</taxon>
        <taxon>Mytilinidiales</taxon>
        <taxon>Argynnaceae</taxon>
        <taxon>Lepidopterella</taxon>
    </lineage>
</organism>
<evidence type="ECO:0000256" key="1">
    <source>
        <dbReference type="SAM" id="MobiDB-lite"/>
    </source>
</evidence>
<feature type="region of interest" description="Disordered" evidence="1">
    <location>
        <begin position="578"/>
        <end position="597"/>
    </location>
</feature>
<proteinExistence type="predicted"/>
<feature type="transmembrane region" description="Helical" evidence="2">
    <location>
        <begin position="373"/>
        <end position="393"/>
    </location>
</feature>
<feature type="transmembrane region" description="Helical" evidence="2">
    <location>
        <begin position="89"/>
        <end position="110"/>
    </location>
</feature>
<keyword evidence="4" id="KW-1185">Reference proteome</keyword>
<evidence type="ECO:0000313" key="3">
    <source>
        <dbReference type="EMBL" id="OCK84970.1"/>
    </source>
</evidence>
<dbReference type="Proteomes" id="UP000250266">
    <property type="component" value="Unassembled WGS sequence"/>
</dbReference>
<reference evidence="3 4" key="1">
    <citation type="journal article" date="2016" name="Nat. Commun.">
        <title>Ectomycorrhizal ecology is imprinted in the genome of the dominant symbiotic fungus Cenococcum geophilum.</title>
        <authorList>
            <consortium name="DOE Joint Genome Institute"/>
            <person name="Peter M."/>
            <person name="Kohler A."/>
            <person name="Ohm R.A."/>
            <person name="Kuo A."/>
            <person name="Krutzmann J."/>
            <person name="Morin E."/>
            <person name="Arend M."/>
            <person name="Barry K.W."/>
            <person name="Binder M."/>
            <person name="Choi C."/>
            <person name="Clum A."/>
            <person name="Copeland A."/>
            <person name="Grisel N."/>
            <person name="Haridas S."/>
            <person name="Kipfer T."/>
            <person name="LaButti K."/>
            <person name="Lindquist E."/>
            <person name="Lipzen A."/>
            <person name="Maire R."/>
            <person name="Meier B."/>
            <person name="Mihaltcheva S."/>
            <person name="Molinier V."/>
            <person name="Murat C."/>
            <person name="Poggeler S."/>
            <person name="Quandt C.A."/>
            <person name="Sperisen C."/>
            <person name="Tritt A."/>
            <person name="Tisserant E."/>
            <person name="Crous P.W."/>
            <person name="Henrissat B."/>
            <person name="Nehls U."/>
            <person name="Egli S."/>
            <person name="Spatafora J.W."/>
            <person name="Grigoriev I.V."/>
            <person name="Martin F.M."/>
        </authorList>
    </citation>
    <scope>NUCLEOTIDE SEQUENCE [LARGE SCALE GENOMIC DNA]</scope>
    <source>
        <strain evidence="3 4">CBS 459.81</strain>
    </source>
</reference>
<gene>
    <name evidence="3" type="ORF">K432DRAFT_77039</name>
</gene>
<feature type="compositionally biased region" description="Acidic residues" evidence="1">
    <location>
        <begin position="581"/>
        <end position="597"/>
    </location>
</feature>
<sequence length="597" mass="66281">MLSFPFGRDASTSTTMPPPNTPPIENHTIKVPLAEITPAERSITEDPPTKTPLPEVPTPENTPLETTAPKPTSAPETPKTSPDARLRTFLAAILMFYMGFTYLNAGLQVFQRSNLCKSPSTPPIIPLAIRDPGRTVPEEPRVMIPPSDHAWSYTWPDGSPASPSDARFWKDMPSGGPPGVTAKQWIVDILERNKYIPLRQWDIRTFLECIHTKVVKAKQNKLDREATPPSSPPPPPPLEPPRVRPLRALAIDVKTLVLETQAKLIDATKEVSLCVRAGFLVVMKQAMTAIIDVAPAVINFILSILQNTILLCWLTLILRHHARNPANRLNFSPSKFVDLKSDSEFWYRNILTLVMKAVLYNDYLLHFLEGPGLYLALVWYTMMTAYGIFGLFWPSYPTVLQDVYDFTGLCSTGIQDLWAQLSEPEGPARAAKQAGDIVAAITSSIVTDILGFVYTIRMAINKLVDEAAGVVRDVMRATRSTLTPAEPEQPKITLDERTYEEKFIAVCKKVAKQISDETGISYNLADFINDHSDPSVYTDSDGDGLPEDLPTSSPYRAFERSRLDGTFVGHPAAGLFMGSWDDSESESVDGEWEQIDD</sequence>
<keyword evidence="2" id="KW-0472">Membrane</keyword>
<feature type="region of interest" description="Disordered" evidence="1">
    <location>
        <begin position="1"/>
        <end position="82"/>
    </location>
</feature>
<accession>A0A8E2EJ63</accession>
<feature type="compositionally biased region" description="Pro residues" evidence="1">
    <location>
        <begin position="229"/>
        <end position="240"/>
    </location>
</feature>